<dbReference type="SUPFAM" id="SSF53254">
    <property type="entry name" value="Phosphoglycerate mutase-like"/>
    <property type="match status" value="1"/>
</dbReference>
<reference evidence="1" key="1">
    <citation type="submission" date="2022-01" db="EMBL/GenBank/DDBJ databases">
        <title>Colwellia maritima, isolated from seawater.</title>
        <authorList>
            <person name="Kristyanto S."/>
            <person name="Jung J."/>
            <person name="Jeon C.O."/>
        </authorList>
    </citation>
    <scope>NUCLEOTIDE SEQUENCE</scope>
    <source>
        <strain evidence="1">MSW7</strain>
    </source>
</reference>
<organism evidence="1 2">
    <name type="scientific">Colwellia maritima</name>
    <dbReference type="NCBI Taxonomy" id="2912588"/>
    <lineage>
        <taxon>Bacteria</taxon>
        <taxon>Pseudomonadati</taxon>
        <taxon>Pseudomonadota</taxon>
        <taxon>Gammaproteobacteria</taxon>
        <taxon>Alteromonadales</taxon>
        <taxon>Colwelliaceae</taxon>
        <taxon>Colwellia</taxon>
    </lineage>
</organism>
<comment type="caution">
    <text evidence="1">The sequence shown here is derived from an EMBL/GenBank/DDBJ whole genome shotgun (WGS) entry which is preliminary data.</text>
</comment>
<name>A0ABS9X5P4_9GAMM</name>
<evidence type="ECO:0000313" key="2">
    <source>
        <dbReference type="Proteomes" id="UP001139646"/>
    </source>
</evidence>
<sequence length="175" mass="19512">MYIYIMRHGEAANIEGEDSQRPLTKKGVVEAEQMGFWLAQCKLTRLLKIFVSPYVRAQQSCNNVMSAFNKSAKLSGINSETLDLITPSGNVKHVHDFIDGLCHELEFSQHNTCDEKEAILFVSHMPFVSYLVGELTDSTNMPIFSTGAIAVIDYDIVKMQGKLVDIVLPENTGIL</sequence>
<dbReference type="SMART" id="SM00855">
    <property type="entry name" value="PGAM"/>
    <property type="match status" value="1"/>
</dbReference>
<dbReference type="InterPro" id="IPR013078">
    <property type="entry name" value="His_Pase_superF_clade-1"/>
</dbReference>
<gene>
    <name evidence="1" type="primary">sixA</name>
    <name evidence="1" type="ORF">L3081_21855</name>
</gene>
<dbReference type="InterPro" id="IPR029033">
    <property type="entry name" value="His_PPase_superfam"/>
</dbReference>
<dbReference type="NCBIfam" id="TIGR00249">
    <property type="entry name" value="sixA"/>
    <property type="match status" value="1"/>
</dbReference>
<protein>
    <submittedName>
        <fullName evidence="1">Phosphohistidine phosphatase SixA</fullName>
    </submittedName>
</protein>
<dbReference type="Gene3D" id="3.40.50.1240">
    <property type="entry name" value="Phosphoglycerate mutase-like"/>
    <property type="match status" value="1"/>
</dbReference>
<proteinExistence type="predicted"/>
<evidence type="ECO:0000313" key="1">
    <source>
        <dbReference type="EMBL" id="MCI2285553.1"/>
    </source>
</evidence>
<dbReference type="RefSeq" id="WP_242288430.1">
    <property type="nucleotide sequence ID" value="NZ_JAKKSL010000005.1"/>
</dbReference>
<dbReference type="Pfam" id="PF00300">
    <property type="entry name" value="His_Phos_1"/>
    <property type="match status" value="1"/>
</dbReference>
<dbReference type="EMBL" id="JAKKSL010000005">
    <property type="protein sequence ID" value="MCI2285553.1"/>
    <property type="molecule type" value="Genomic_DNA"/>
</dbReference>
<dbReference type="Proteomes" id="UP001139646">
    <property type="component" value="Unassembled WGS sequence"/>
</dbReference>
<dbReference type="InterPro" id="IPR004449">
    <property type="entry name" value="SixA"/>
</dbReference>
<dbReference type="CDD" id="cd07067">
    <property type="entry name" value="HP_PGM_like"/>
    <property type="match status" value="1"/>
</dbReference>
<accession>A0ABS9X5P4</accession>
<keyword evidence="2" id="KW-1185">Reference proteome</keyword>